<name>A0A1M3RRQ6_ECOLX</name>
<dbReference type="Proteomes" id="UP000218543">
    <property type="component" value="Unassembled WGS sequence"/>
</dbReference>
<comment type="caution">
    <text evidence="1">The sequence shown here is derived from an EMBL/GenBank/DDBJ whole genome shotgun (WGS) entry which is preliminary data.</text>
</comment>
<dbReference type="EMBL" id="MRVZ01000062">
    <property type="protein sequence ID" value="PAU20749.1"/>
    <property type="molecule type" value="Genomic_DNA"/>
</dbReference>
<accession>A0A1M3RRQ6</accession>
<gene>
    <name evidence="1" type="ORF">BTQ06_17445</name>
</gene>
<dbReference type="AlphaFoldDB" id="A0A1M3RRQ6"/>
<evidence type="ECO:0000313" key="2">
    <source>
        <dbReference type="Proteomes" id="UP000218543"/>
    </source>
</evidence>
<proteinExistence type="predicted"/>
<protein>
    <submittedName>
        <fullName evidence="1">Transposase</fullName>
    </submittedName>
</protein>
<organism evidence="1 2">
    <name type="scientific">Escherichia coli</name>
    <dbReference type="NCBI Taxonomy" id="562"/>
    <lineage>
        <taxon>Bacteria</taxon>
        <taxon>Pseudomonadati</taxon>
        <taxon>Pseudomonadota</taxon>
        <taxon>Gammaproteobacteria</taxon>
        <taxon>Enterobacterales</taxon>
        <taxon>Enterobacteriaceae</taxon>
        <taxon>Escherichia</taxon>
    </lineage>
</organism>
<sequence>MPDLRFFFVVPRKIAFQLTRWLYLPHRAGILLSWFF</sequence>
<evidence type="ECO:0000313" key="1">
    <source>
        <dbReference type="EMBL" id="PAU20749.1"/>
    </source>
</evidence>
<reference evidence="1 2" key="1">
    <citation type="submission" date="2016-12" db="EMBL/GenBank/DDBJ databases">
        <title>Real-Time Genomic Investigation Underlying the Public Health Response to a Shiga Toxin-Producing Escherichia Coli O26:H11 Outbreak in a Nursery.</title>
        <authorList>
            <person name="Ferdous M."/>
            <person name="Moran-Gilad J."/>
            <person name="Rossen J.W."/>
            <person name="Gdalevich M."/>
        </authorList>
    </citation>
    <scope>NUCLEOTIDE SEQUENCE [LARGE SCALE GENOMIC DNA]</scope>
    <source>
        <strain evidence="1 2">STEC 514-2</strain>
    </source>
</reference>